<name>A0A2C9W469_MANES</name>
<keyword evidence="2" id="KW-1185">Reference proteome</keyword>
<protein>
    <submittedName>
        <fullName evidence="1">Uncharacterized protein</fullName>
    </submittedName>
</protein>
<proteinExistence type="predicted"/>
<dbReference type="AlphaFoldDB" id="A0A2C9W469"/>
<dbReference type="Proteomes" id="UP000091857">
    <property type="component" value="Chromosome 3"/>
</dbReference>
<evidence type="ECO:0000313" key="1">
    <source>
        <dbReference type="EMBL" id="OAY53954.2"/>
    </source>
</evidence>
<accession>A0A2C9W469</accession>
<sequence length="580" mass="63821">MPRRRRNRGNRRNNARRNQQGQGRNGDEINVDGIEQISEEGNNSSQPSVNVEHGSEGGTGESSGSYSVTGTLRLPPEDGIIGTAANPCHVIRVREGFEYRIKYCDVIWKFIMLILAIGAVAIMFNNMELNGVHYEQDVKPSMGSNITFNDVKGVDEAKAELEEIVHCFRDPERFTRLGAKLPKGILLAGPPGTGKTMLARALAAEVGVPFFSSSGREFQDYKREGARRVRKLFSAAKKQSPCIIFIDELDAIGGARSSNEPQQMRMTLNQLLFEMDGFKQNEGIVVLAATNFLQSLDKALIRPGRFDRHVVVRKPDFEGRRQILEVHMSKVPREGDVDLTIIARGTPGFSGAELANLVNSAAFKAAIDGAEEVAMAHLEYAKDKIIMGTERRSAMISEKHRNLTAIHESGHAIAAIHVDGALPVHKVTITRRGNSFGMVALLPDKDEINISKKQMFARVVVSMGGRAAEEVIFGEDEVTSSASSDFEQATALAIVMVTEYGMSKETGLAYLNYDDDATKLSPDSRLVIEKEVRKLLEKAYSTAKRIVTTHRKELSALANALLEHETLTGSQIEALLSQKL</sequence>
<evidence type="ECO:0000313" key="2">
    <source>
        <dbReference type="Proteomes" id="UP000091857"/>
    </source>
</evidence>
<gene>
    <name evidence="1" type="ORF">MANES_03G035050v8</name>
</gene>
<comment type="caution">
    <text evidence="1">The sequence shown here is derived from an EMBL/GenBank/DDBJ whole genome shotgun (WGS) entry which is preliminary data.</text>
</comment>
<reference evidence="2" key="1">
    <citation type="journal article" date="2016" name="Nat. Biotechnol.">
        <title>Sequencing wild and cultivated cassava and related species reveals extensive interspecific hybridization and genetic diversity.</title>
        <authorList>
            <person name="Bredeson J.V."/>
            <person name="Lyons J.B."/>
            <person name="Prochnik S.E."/>
            <person name="Wu G.A."/>
            <person name="Ha C.M."/>
            <person name="Edsinger-Gonzales E."/>
            <person name="Grimwood J."/>
            <person name="Schmutz J."/>
            <person name="Rabbi I.Y."/>
            <person name="Egesi C."/>
            <person name="Nauluvula P."/>
            <person name="Lebot V."/>
            <person name="Ndunguru J."/>
            <person name="Mkamilo G."/>
            <person name="Bart R.S."/>
            <person name="Setter T.L."/>
            <person name="Gleadow R.M."/>
            <person name="Kulakow P."/>
            <person name="Ferguson M.E."/>
            <person name="Rounsley S."/>
            <person name="Rokhsar D.S."/>
        </authorList>
    </citation>
    <scope>NUCLEOTIDE SEQUENCE [LARGE SCALE GENOMIC DNA]</scope>
    <source>
        <strain evidence="2">cv. AM560-2</strain>
    </source>
</reference>
<dbReference type="EMBL" id="CM004389">
    <property type="protein sequence ID" value="OAY53954.2"/>
    <property type="molecule type" value="Genomic_DNA"/>
</dbReference>
<organism evidence="1 2">
    <name type="scientific">Manihot esculenta</name>
    <name type="common">Cassava</name>
    <name type="synonym">Jatropha manihot</name>
    <dbReference type="NCBI Taxonomy" id="3983"/>
    <lineage>
        <taxon>Eukaryota</taxon>
        <taxon>Viridiplantae</taxon>
        <taxon>Streptophyta</taxon>
        <taxon>Embryophyta</taxon>
        <taxon>Tracheophyta</taxon>
        <taxon>Spermatophyta</taxon>
        <taxon>Magnoliopsida</taxon>
        <taxon>eudicotyledons</taxon>
        <taxon>Gunneridae</taxon>
        <taxon>Pentapetalae</taxon>
        <taxon>rosids</taxon>
        <taxon>fabids</taxon>
        <taxon>Malpighiales</taxon>
        <taxon>Euphorbiaceae</taxon>
        <taxon>Crotonoideae</taxon>
        <taxon>Manihoteae</taxon>
        <taxon>Manihot</taxon>
    </lineage>
</organism>